<evidence type="ECO:0000256" key="13">
    <source>
        <dbReference type="ARBA" id="ARBA00023136"/>
    </source>
</evidence>
<dbReference type="Pfam" id="PF13639">
    <property type="entry name" value="zf-RING_2"/>
    <property type="match status" value="1"/>
</dbReference>
<dbReference type="EC" id="2.3.2.27" evidence="4"/>
<keyword evidence="18" id="KW-1185">Reference proteome</keyword>
<dbReference type="InterPro" id="IPR001841">
    <property type="entry name" value="Znf_RING"/>
</dbReference>
<evidence type="ECO:0000256" key="14">
    <source>
        <dbReference type="PROSITE-ProRule" id="PRU00175"/>
    </source>
</evidence>
<evidence type="ECO:0000256" key="12">
    <source>
        <dbReference type="ARBA" id="ARBA00022989"/>
    </source>
</evidence>
<keyword evidence="5" id="KW-0808">Transferase</keyword>
<feature type="transmembrane region" description="Helical" evidence="15">
    <location>
        <begin position="428"/>
        <end position="448"/>
    </location>
</feature>
<evidence type="ECO:0000259" key="16">
    <source>
        <dbReference type="PROSITE" id="PS50089"/>
    </source>
</evidence>
<gene>
    <name evidence="17" type="ORF">M9Y10_042158</name>
</gene>
<evidence type="ECO:0000256" key="7">
    <source>
        <dbReference type="ARBA" id="ARBA00022723"/>
    </source>
</evidence>
<evidence type="ECO:0000256" key="4">
    <source>
        <dbReference type="ARBA" id="ARBA00012483"/>
    </source>
</evidence>
<keyword evidence="13 15" id="KW-0472">Membrane</keyword>
<dbReference type="InterPro" id="IPR013083">
    <property type="entry name" value="Znf_RING/FYVE/PHD"/>
</dbReference>
<dbReference type="SMART" id="SM00744">
    <property type="entry name" value="RINGv"/>
    <property type="match status" value="1"/>
</dbReference>
<comment type="catalytic activity">
    <reaction evidence="1">
        <text>S-ubiquitinyl-[E2 ubiquitin-conjugating enzyme]-L-cysteine + [acceptor protein]-L-lysine = [E2 ubiquitin-conjugating enzyme]-L-cysteine + N(6)-ubiquitinyl-[acceptor protein]-L-lysine.</text>
        <dbReference type="EC" id="2.3.2.27"/>
    </reaction>
</comment>
<dbReference type="InterPro" id="IPR050731">
    <property type="entry name" value="HRD1_E3_ubiq-ligases"/>
</dbReference>
<name>A0ABR2K6E4_9EUKA</name>
<dbReference type="Proteomes" id="UP001470230">
    <property type="component" value="Unassembled WGS sequence"/>
</dbReference>
<dbReference type="EMBL" id="JAPFFF010000007">
    <property type="protein sequence ID" value="KAK8886691.1"/>
    <property type="molecule type" value="Genomic_DNA"/>
</dbReference>
<feature type="transmembrane region" description="Helical" evidence="15">
    <location>
        <begin position="487"/>
        <end position="511"/>
    </location>
</feature>
<feature type="transmembrane region" description="Helical" evidence="15">
    <location>
        <begin position="454"/>
        <end position="475"/>
    </location>
</feature>
<dbReference type="SUPFAM" id="SSF57850">
    <property type="entry name" value="RING/U-box"/>
    <property type="match status" value="1"/>
</dbReference>
<evidence type="ECO:0000256" key="2">
    <source>
        <dbReference type="ARBA" id="ARBA00004127"/>
    </source>
</evidence>
<evidence type="ECO:0000256" key="10">
    <source>
        <dbReference type="ARBA" id="ARBA00022786"/>
    </source>
</evidence>
<dbReference type="PANTHER" id="PTHR22763">
    <property type="entry name" value="RING ZINC FINGER PROTEIN"/>
    <property type="match status" value="1"/>
</dbReference>
<evidence type="ECO:0000313" key="17">
    <source>
        <dbReference type="EMBL" id="KAK8886691.1"/>
    </source>
</evidence>
<protein>
    <recommendedName>
        <fullName evidence="4">RING-type E3 ubiquitin transferase</fullName>
        <ecNumber evidence="4">2.3.2.27</ecNumber>
    </recommendedName>
</protein>
<comment type="pathway">
    <text evidence="3">Protein modification; protein ubiquitination.</text>
</comment>
<evidence type="ECO:0000256" key="9">
    <source>
        <dbReference type="ARBA" id="ARBA00022771"/>
    </source>
</evidence>
<dbReference type="InterPro" id="IPR021319">
    <property type="entry name" value="DUF2921"/>
</dbReference>
<evidence type="ECO:0000256" key="1">
    <source>
        <dbReference type="ARBA" id="ARBA00000900"/>
    </source>
</evidence>
<comment type="subcellular location">
    <subcellularLocation>
        <location evidence="2">Endomembrane system</location>
        <topology evidence="2">Multi-pass membrane protein</topology>
    </subcellularLocation>
</comment>
<evidence type="ECO:0000256" key="11">
    <source>
        <dbReference type="ARBA" id="ARBA00022833"/>
    </source>
</evidence>
<feature type="domain" description="RING-type" evidence="16">
    <location>
        <begin position="567"/>
        <end position="609"/>
    </location>
</feature>
<dbReference type="Gene3D" id="3.30.40.10">
    <property type="entry name" value="Zinc/RING finger domain, C3HC4 (zinc finger)"/>
    <property type="match status" value="1"/>
</dbReference>
<evidence type="ECO:0000256" key="5">
    <source>
        <dbReference type="ARBA" id="ARBA00022679"/>
    </source>
</evidence>
<feature type="transmembrane region" description="Helical" evidence="15">
    <location>
        <begin position="329"/>
        <end position="347"/>
    </location>
</feature>
<reference evidence="17 18" key="1">
    <citation type="submission" date="2024-04" db="EMBL/GenBank/DDBJ databases">
        <title>Tritrichomonas musculus Genome.</title>
        <authorList>
            <person name="Alves-Ferreira E."/>
            <person name="Grigg M."/>
            <person name="Lorenzi H."/>
            <person name="Galac M."/>
        </authorList>
    </citation>
    <scope>NUCLEOTIDE SEQUENCE [LARGE SCALE GENOMIC DNA]</scope>
    <source>
        <strain evidence="17 18">EAF2021</strain>
    </source>
</reference>
<keyword evidence="9 14" id="KW-0863">Zinc-finger</keyword>
<dbReference type="PANTHER" id="PTHR22763:SF162">
    <property type="entry name" value="TRANSMEMBRANE E3 UBIQUITIN-PROTEIN LIGASE 1"/>
    <property type="match status" value="1"/>
</dbReference>
<proteinExistence type="predicted"/>
<feature type="transmembrane region" description="Helical" evidence="15">
    <location>
        <begin position="517"/>
        <end position="535"/>
    </location>
</feature>
<keyword evidence="6 15" id="KW-0812">Transmembrane</keyword>
<organism evidence="17 18">
    <name type="scientific">Tritrichomonas musculus</name>
    <dbReference type="NCBI Taxonomy" id="1915356"/>
    <lineage>
        <taxon>Eukaryota</taxon>
        <taxon>Metamonada</taxon>
        <taxon>Parabasalia</taxon>
        <taxon>Tritrichomonadida</taxon>
        <taxon>Tritrichomonadidae</taxon>
        <taxon>Tritrichomonas</taxon>
    </lineage>
</organism>
<evidence type="ECO:0000313" key="18">
    <source>
        <dbReference type="Proteomes" id="UP001470230"/>
    </source>
</evidence>
<evidence type="ECO:0000256" key="15">
    <source>
        <dbReference type="SAM" id="Phobius"/>
    </source>
</evidence>
<sequence length="622" mass="72239">MGRWKRINAAGSLTDKAFMSLTLIFYHFKNLTQNKSEKNNGLNLIPINSTYENITNIFDNDSTLGVIGNARLDNSTYTSFYEKHLLCAGVYRRKKSDIFLVCPLKDLLHSNYLTFKNISDITNNSINAGFNEIIFNISKLFSKIENIIKDFDYNQTINISQQEYNEIKMGLQRRDLNLRGFPQNFNQPPIIKQRKINESINNMHKNIYLLNDTEYIKKGKYYKHIQKHAVINRLQSYRKKIENLTEYNTNFITNTTGRLIINIANRNNYFSLIYLHATENGTIDTPYDLNGIVEGFYVPNNRKNTIISLFELKAQGIDASLLDKESRTYGAISGIFFAFLVLIYKSIKFPDYHLTSALTILMNTSYDLGYGNLLNLIGRMNEPTNVLFSVISIGYATLFFINTFRVFKIWSIANEELLRGLPPLMQQRYYSAFLFQCNLMYIISLLFFTKITSHSTFIMLVLFSTWIPQIIFNVLKGCRNSIPPTYYVGITYIRLFEMGINFLSPTSLFFFKKSCRSSFFLAFLWSTFQVIFLFLQKKFGGAFFLPKSMKNEPYDYYSKKPEPHTECPICLSEINTDNEVAVITPCNHAFHEACLRRWMVEQSICPMCRRSLPPISEPEPIV</sequence>
<accession>A0ABR2K6E4</accession>
<evidence type="ECO:0000256" key="8">
    <source>
        <dbReference type="ARBA" id="ARBA00022729"/>
    </source>
</evidence>
<comment type="caution">
    <text evidence="17">The sequence shown here is derived from an EMBL/GenBank/DDBJ whole genome shotgun (WGS) entry which is preliminary data.</text>
</comment>
<evidence type="ECO:0000256" key="3">
    <source>
        <dbReference type="ARBA" id="ARBA00004906"/>
    </source>
</evidence>
<evidence type="ECO:0000256" key="6">
    <source>
        <dbReference type="ARBA" id="ARBA00022692"/>
    </source>
</evidence>
<dbReference type="Pfam" id="PF11145">
    <property type="entry name" value="DUF2921"/>
    <property type="match status" value="1"/>
</dbReference>
<keyword evidence="8" id="KW-0732">Signal</keyword>
<keyword evidence="11" id="KW-0862">Zinc</keyword>
<dbReference type="SMART" id="SM00184">
    <property type="entry name" value="RING"/>
    <property type="match status" value="1"/>
</dbReference>
<keyword evidence="10" id="KW-0833">Ubl conjugation pathway</keyword>
<feature type="transmembrane region" description="Helical" evidence="15">
    <location>
        <begin position="386"/>
        <end position="407"/>
    </location>
</feature>
<keyword evidence="12 15" id="KW-1133">Transmembrane helix</keyword>
<keyword evidence="7" id="KW-0479">Metal-binding</keyword>
<dbReference type="PROSITE" id="PS50089">
    <property type="entry name" value="ZF_RING_2"/>
    <property type="match status" value="1"/>
</dbReference>
<dbReference type="InterPro" id="IPR011016">
    <property type="entry name" value="Znf_RING-CH"/>
</dbReference>